<feature type="site" description="Part of a proton relay during catalysis" evidence="12">
    <location>
        <position position="44"/>
    </location>
</feature>
<gene>
    <name evidence="12" type="primary">dapA</name>
    <name evidence="16" type="ORF">D3273_23880</name>
</gene>
<evidence type="ECO:0000256" key="6">
    <source>
        <dbReference type="ARBA" id="ARBA00022605"/>
    </source>
</evidence>
<dbReference type="InterPro" id="IPR005263">
    <property type="entry name" value="DapA"/>
</dbReference>
<dbReference type="PANTHER" id="PTHR12128">
    <property type="entry name" value="DIHYDRODIPICOLINATE SYNTHASE"/>
    <property type="match status" value="1"/>
</dbReference>
<dbReference type="InterPro" id="IPR020624">
    <property type="entry name" value="Schiff_base-form_aldolases_CS"/>
</dbReference>
<dbReference type="HAMAP" id="MF_00418">
    <property type="entry name" value="DapA"/>
    <property type="match status" value="1"/>
</dbReference>
<dbReference type="SUPFAM" id="SSF51569">
    <property type="entry name" value="Aldolase"/>
    <property type="match status" value="1"/>
</dbReference>
<evidence type="ECO:0000256" key="8">
    <source>
        <dbReference type="ARBA" id="ARBA00023154"/>
    </source>
</evidence>
<dbReference type="CDD" id="cd00950">
    <property type="entry name" value="DHDPS"/>
    <property type="match status" value="1"/>
</dbReference>
<dbReference type="AlphaFoldDB" id="A0A4Q2U3D1"/>
<comment type="catalytic activity">
    <reaction evidence="11 12">
        <text>L-aspartate 4-semialdehyde + pyruvate = (2S,4S)-4-hydroxy-2,3,4,5-tetrahydrodipicolinate + H2O + H(+)</text>
        <dbReference type="Rhea" id="RHEA:34171"/>
        <dbReference type="ChEBI" id="CHEBI:15361"/>
        <dbReference type="ChEBI" id="CHEBI:15377"/>
        <dbReference type="ChEBI" id="CHEBI:15378"/>
        <dbReference type="ChEBI" id="CHEBI:67139"/>
        <dbReference type="ChEBI" id="CHEBI:537519"/>
        <dbReference type="EC" id="4.3.3.7"/>
    </reaction>
</comment>
<dbReference type="SMART" id="SM01130">
    <property type="entry name" value="DHDPS"/>
    <property type="match status" value="1"/>
</dbReference>
<comment type="caution">
    <text evidence="16">The sequence shown here is derived from an EMBL/GenBank/DDBJ whole genome shotgun (WGS) entry which is preliminary data.</text>
</comment>
<keyword evidence="8 12" id="KW-0457">Lysine biosynthesis</keyword>
<dbReference type="UniPathway" id="UPA00034">
    <property type="reaction ID" value="UER00017"/>
</dbReference>
<dbReference type="InterPro" id="IPR013785">
    <property type="entry name" value="Aldolase_TIM"/>
</dbReference>
<feature type="active site" description="Proton donor/acceptor" evidence="12 14">
    <location>
        <position position="133"/>
    </location>
</feature>
<feature type="active site" description="Schiff-base intermediate with substrate" evidence="12 14">
    <location>
        <position position="161"/>
    </location>
</feature>
<dbReference type="EMBL" id="QYBB01000052">
    <property type="protein sequence ID" value="RYC29441.1"/>
    <property type="molecule type" value="Genomic_DNA"/>
</dbReference>
<dbReference type="Proteomes" id="UP000290759">
    <property type="component" value="Unassembled WGS sequence"/>
</dbReference>
<feature type="binding site" evidence="12 15">
    <location>
        <position position="203"/>
    </location>
    <ligand>
        <name>pyruvate</name>
        <dbReference type="ChEBI" id="CHEBI:15361"/>
    </ligand>
</feature>
<sequence>MFLQGSMTALATPFTSDGLDQETFEHFVEWQITEGTQGLVPCGTTGEASTLTAGERRRLIRVCVECASGLVPVVAGTGTNCTATTIEQTRAAKAAGADAALVVTPYYNRPTQEGLYRHYAAIASAVDIPLIIYNVPRRTGVDLHFSTLEQLVRIPTIVGIKDASGDVDRPRVVSQVAGPRFVQLCGDDASAVTFNLAGGRGCISVAANVIPSLCRDMQHACRTKEWGSARDIQHRLQRLVAALNRETNPGPIKHALSLMHPGFCREPRLPLVGVVPSTADEVRDALARLGLLSDDVFPVPPWSSGGHHGKVAPTATVWRAE</sequence>
<evidence type="ECO:0000256" key="2">
    <source>
        <dbReference type="ARBA" id="ARBA00005120"/>
    </source>
</evidence>
<dbReference type="EC" id="4.3.3.7" evidence="4 12"/>
<dbReference type="OrthoDB" id="9782828at2"/>
<evidence type="ECO:0000313" key="17">
    <source>
        <dbReference type="Proteomes" id="UP000290759"/>
    </source>
</evidence>
<comment type="subunit">
    <text evidence="12">Homotetramer; dimer of dimers.</text>
</comment>
<name>A0A4Q2U3D1_9HYPH</name>
<dbReference type="InterPro" id="IPR020625">
    <property type="entry name" value="Schiff_base-form_aldolases_AS"/>
</dbReference>
<protein>
    <recommendedName>
        <fullName evidence="4 12">4-hydroxy-tetrahydrodipicolinate synthase</fullName>
        <shortName evidence="12">HTPA synthase</shortName>
        <ecNumber evidence="4 12">4.3.3.7</ecNumber>
    </recommendedName>
</protein>
<dbReference type="PRINTS" id="PR00146">
    <property type="entry name" value="DHPICSNTHASE"/>
</dbReference>
<evidence type="ECO:0000256" key="10">
    <source>
        <dbReference type="ARBA" id="ARBA00023270"/>
    </source>
</evidence>
<keyword evidence="10 12" id="KW-0704">Schiff base</keyword>
<dbReference type="InterPro" id="IPR002220">
    <property type="entry name" value="DapA-like"/>
</dbReference>
<evidence type="ECO:0000256" key="7">
    <source>
        <dbReference type="ARBA" id="ARBA00022915"/>
    </source>
</evidence>
<comment type="subcellular location">
    <subcellularLocation>
        <location evidence="12">Cytoplasm</location>
    </subcellularLocation>
</comment>
<dbReference type="GO" id="GO:0019877">
    <property type="term" value="P:diaminopimelate biosynthetic process"/>
    <property type="evidence" value="ECO:0007669"/>
    <property type="project" value="UniProtKB-UniRule"/>
</dbReference>
<accession>A0A4Q2U3D1</accession>
<evidence type="ECO:0000313" key="16">
    <source>
        <dbReference type="EMBL" id="RYC29441.1"/>
    </source>
</evidence>
<dbReference type="Pfam" id="PF00701">
    <property type="entry name" value="DHDPS"/>
    <property type="match status" value="1"/>
</dbReference>
<proteinExistence type="inferred from homology"/>
<feature type="site" description="Part of a proton relay during catalysis" evidence="12">
    <location>
        <position position="107"/>
    </location>
</feature>
<evidence type="ECO:0000256" key="14">
    <source>
        <dbReference type="PIRSR" id="PIRSR001365-1"/>
    </source>
</evidence>
<evidence type="ECO:0000256" key="13">
    <source>
        <dbReference type="PIRNR" id="PIRNR001365"/>
    </source>
</evidence>
<comment type="function">
    <text evidence="1 12">Catalyzes the condensation of (S)-aspartate-beta-semialdehyde [(S)-ASA] and pyruvate to 4-hydroxy-tetrahydrodipicolinate (HTPA).</text>
</comment>
<keyword evidence="7 12" id="KW-0220">Diaminopimelate biosynthesis</keyword>
<evidence type="ECO:0000256" key="12">
    <source>
        <dbReference type="HAMAP-Rule" id="MF_00418"/>
    </source>
</evidence>
<dbReference type="PANTHER" id="PTHR12128:SF66">
    <property type="entry name" value="4-HYDROXY-2-OXOGLUTARATE ALDOLASE, MITOCHONDRIAL"/>
    <property type="match status" value="1"/>
</dbReference>
<evidence type="ECO:0000256" key="9">
    <source>
        <dbReference type="ARBA" id="ARBA00023239"/>
    </source>
</evidence>
<evidence type="ECO:0000256" key="11">
    <source>
        <dbReference type="ARBA" id="ARBA00047836"/>
    </source>
</evidence>
<keyword evidence="9 12" id="KW-0456">Lyase</keyword>
<dbReference type="NCBIfam" id="TIGR00674">
    <property type="entry name" value="dapA"/>
    <property type="match status" value="1"/>
</dbReference>
<dbReference type="PIRSF" id="PIRSF001365">
    <property type="entry name" value="DHDPS"/>
    <property type="match status" value="1"/>
</dbReference>
<keyword evidence="6 12" id="KW-0028">Amino-acid biosynthesis</keyword>
<dbReference type="PROSITE" id="PS00666">
    <property type="entry name" value="DHDPS_2"/>
    <property type="match status" value="1"/>
</dbReference>
<dbReference type="Gene3D" id="3.20.20.70">
    <property type="entry name" value="Aldolase class I"/>
    <property type="match status" value="1"/>
</dbReference>
<comment type="similarity">
    <text evidence="3 12 13">Belongs to the DapA family.</text>
</comment>
<dbReference type="RefSeq" id="WP_129229459.1">
    <property type="nucleotide sequence ID" value="NZ_QYBB01000052.1"/>
</dbReference>
<reference evidence="16 17" key="1">
    <citation type="submission" date="2018-12" db="EMBL/GenBank/DDBJ databases">
        <authorList>
            <person name="Grouzdev D.S."/>
            <person name="Krutkina M.S."/>
        </authorList>
    </citation>
    <scope>NUCLEOTIDE SEQUENCE [LARGE SCALE GENOMIC DNA]</scope>
    <source>
        <strain evidence="16 17">RmlP026</strain>
    </source>
</reference>
<evidence type="ECO:0000256" key="15">
    <source>
        <dbReference type="PIRSR" id="PIRSR001365-2"/>
    </source>
</evidence>
<feature type="binding site" evidence="12 15">
    <location>
        <position position="45"/>
    </location>
    <ligand>
        <name>pyruvate</name>
        <dbReference type="ChEBI" id="CHEBI:15361"/>
    </ligand>
</feature>
<evidence type="ECO:0000256" key="3">
    <source>
        <dbReference type="ARBA" id="ARBA00007592"/>
    </source>
</evidence>
<organism evidence="16 17">
    <name type="scientific">Lichenibacterium minor</name>
    <dbReference type="NCBI Taxonomy" id="2316528"/>
    <lineage>
        <taxon>Bacteria</taxon>
        <taxon>Pseudomonadati</taxon>
        <taxon>Pseudomonadota</taxon>
        <taxon>Alphaproteobacteria</taxon>
        <taxon>Hyphomicrobiales</taxon>
        <taxon>Lichenihabitantaceae</taxon>
        <taxon>Lichenibacterium</taxon>
    </lineage>
</organism>
<evidence type="ECO:0000256" key="4">
    <source>
        <dbReference type="ARBA" id="ARBA00012086"/>
    </source>
</evidence>
<dbReference type="GO" id="GO:0005737">
    <property type="term" value="C:cytoplasm"/>
    <property type="evidence" value="ECO:0007669"/>
    <property type="project" value="UniProtKB-SubCell"/>
</dbReference>
<keyword evidence="17" id="KW-1185">Reference proteome</keyword>
<dbReference type="GO" id="GO:0008840">
    <property type="term" value="F:4-hydroxy-tetrahydrodipicolinate synthase activity"/>
    <property type="evidence" value="ECO:0007669"/>
    <property type="project" value="UniProtKB-UniRule"/>
</dbReference>
<comment type="pathway">
    <text evidence="2 12">Amino-acid biosynthesis; L-lysine biosynthesis via DAP pathway; (S)-tetrahydrodipicolinate from L-aspartate: step 3/4.</text>
</comment>
<reference evidence="16 17" key="2">
    <citation type="submission" date="2019-02" db="EMBL/GenBank/DDBJ databases">
        <title>'Lichenibacterium ramalinii' gen. nov. sp. nov., 'Lichenibacterium minor' gen. nov. sp. nov.</title>
        <authorList>
            <person name="Pankratov T."/>
        </authorList>
    </citation>
    <scope>NUCLEOTIDE SEQUENCE [LARGE SCALE GENOMIC DNA]</scope>
    <source>
        <strain evidence="16 17">RmlP026</strain>
    </source>
</reference>
<dbReference type="GO" id="GO:0009089">
    <property type="term" value="P:lysine biosynthetic process via diaminopimelate"/>
    <property type="evidence" value="ECO:0007669"/>
    <property type="project" value="UniProtKB-UniRule"/>
</dbReference>
<evidence type="ECO:0000256" key="1">
    <source>
        <dbReference type="ARBA" id="ARBA00003294"/>
    </source>
</evidence>
<comment type="caution">
    <text evidence="12">Was originally thought to be a dihydrodipicolinate synthase (DHDPS), catalyzing the condensation of (S)-aspartate-beta-semialdehyde [(S)-ASA] and pyruvate to dihydrodipicolinate (DHDP). However, it was shown in E.coli that the product of the enzymatic reaction is not dihydrodipicolinate but in fact (4S)-4-hydroxy-2,3,4,5-tetrahydro-(2S)-dipicolinic acid (HTPA), and that the consecutive dehydration reaction leading to DHDP is not spontaneous but catalyzed by DapB.</text>
</comment>
<evidence type="ECO:0000256" key="5">
    <source>
        <dbReference type="ARBA" id="ARBA00022490"/>
    </source>
</evidence>
<keyword evidence="5 12" id="KW-0963">Cytoplasm</keyword>
<dbReference type="PROSITE" id="PS00665">
    <property type="entry name" value="DHDPS_1"/>
    <property type="match status" value="1"/>
</dbReference>